<keyword evidence="2" id="KW-1185">Reference proteome</keyword>
<organism evidence="2">
    <name type="scientific">Arabidopsis lyrata subsp. lyrata</name>
    <name type="common">Lyre-leaved rock-cress</name>
    <dbReference type="NCBI Taxonomy" id="81972"/>
    <lineage>
        <taxon>Eukaryota</taxon>
        <taxon>Viridiplantae</taxon>
        <taxon>Streptophyta</taxon>
        <taxon>Embryophyta</taxon>
        <taxon>Tracheophyta</taxon>
        <taxon>Spermatophyta</taxon>
        <taxon>Magnoliopsida</taxon>
        <taxon>eudicotyledons</taxon>
        <taxon>Gunneridae</taxon>
        <taxon>Pentapetalae</taxon>
        <taxon>rosids</taxon>
        <taxon>malvids</taxon>
        <taxon>Brassicales</taxon>
        <taxon>Brassicaceae</taxon>
        <taxon>Camelineae</taxon>
        <taxon>Arabidopsis</taxon>
    </lineage>
</organism>
<name>D7KIG2_ARALL</name>
<protein>
    <submittedName>
        <fullName evidence="1">Predicted protein</fullName>
    </submittedName>
</protein>
<gene>
    <name evidence="1" type="ORF">ARALYDRAFT_681068</name>
</gene>
<evidence type="ECO:0000313" key="1">
    <source>
        <dbReference type="EMBL" id="EFH70013.1"/>
    </source>
</evidence>
<reference evidence="2" key="1">
    <citation type="journal article" date="2011" name="Nat. Genet.">
        <title>The Arabidopsis lyrata genome sequence and the basis of rapid genome size change.</title>
        <authorList>
            <person name="Hu T.T."/>
            <person name="Pattyn P."/>
            <person name="Bakker E.G."/>
            <person name="Cao J."/>
            <person name="Cheng J.-F."/>
            <person name="Clark R.M."/>
            <person name="Fahlgren N."/>
            <person name="Fawcett J.A."/>
            <person name="Grimwood J."/>
            <person name="Gundlach H."/>
            <person name="Haberer G."/>
            <person name="Hollister J.D."/>
            <person name="Ossowski S."/>
            <person name="Ottilar R.P."/>
            <person name="Salamov A.A."/>
            <person name="Schneeberger K."/>
            <person name="Spannagl M."/>
            <person name="Wang X."/>
            <person name="Yang L."/>
            <person name="Nasrallah M.E."/>
            <person name="Bergelson J."/>
            <person name="Carrington J.C."/>
            <person name="Gaut B.S."/>
            <person name="Schmutz J."/>
            <person name="Mayer K.F.X."/>
            <person name="Van de Peer Y."/>
            <person name="Grigoriev I.V."/>
            <person name="Nordborg M."/>
            <person name="Weigel D."/>
            <person name="Guo Y.-L."/>
        </authorList>
    </citation>
    <scope>NUCLEOTIDE SEQUENCE [LARGE SCALE GENOMIC DNA]</scope>
    <source>
        <strain evidence="2">cv. MN47</strain>
    </source>
</reference>
<evidence type="ECO:0000313" key="2">
    <source>
        <dbReference type="Proteomes" id="UP000008694"/>
    </source>
</evidence>
<accession>D7KIG2</accession>
<sequence length="186" mass="20623">MHPLQCLYLPCLNDISLEKIRTIPGSNIEKATLALISDAGEASAHRRWNLSLSARKFCNRFIALVSFRSLSPSFRSFVLLASFEYGSNDSDIGQRRGPTTPFYFLPCSHPPGEALTTKFVSILPIMIKSDLCRSLPPLDFVDGKSLYSWIDSFTMSGGVIDGALCCLIMSARVIYDMMVVTSKINQ</sequence>
<dbReference type="Gramene" id="Al_scaffold_0001_3391">
    <property type="protein sequence ID" value="Al_scaffold_0001_3391"/>
    <property type="gene ID" value="Al_scaffold_0001_3391"/>
</dbReference>
<dbReference type="EMBL" id="GL348713">
    <property type="protein sequence ID" value="EFH70013.1"/>
    <property type="molecule type" value="Genomic_DNA"/>
</dbReference>
<proteinExistence type="predicted"/>
<dbReference type="AlphaFoldDB" id="D7KIG2"/>
<dbReference type="Proteomes" id="UP000008694">
    <property type="component" value="Unassembled WGS sequence"/>
</dbReference>
<dbReference type="HOGENOM" id="CLU_1456358_0_0_1"/>